<dbReference type="GO" id="GO:0005254">
    <property type="term" value="F:chloride channel activity"/>
    <property type="evidence" value="ECO:0007669"/>
    <property type="project" value="InterPro"/>
</dbReference>
<dbReference type="RefSeq" id="XP_040627055.1">
    <property type="nucleotide sequence ID" value="XM_040770345.1"/>
</dbReference>
<gene>
    <name evidence="9" type="ORF">DACRYDRAFT_117242</name>
</gene>
<keyword evidence="10" id="KW-1185">Reference proteome</keyword>
<keyword evidence="4 8" id="KW-0812">Transmembrane</keyword>
<evidence type="ECO:0000256" key="5">
    <source>
        <dbReference type="ARBA" id="ARBA00022989"/>
    </source>
</evidence>
<comment type="subcellular location">
    <subcellularLocation>
        <location evidence="1">Cell membrane</location>
        <topology evidence="1">Multi-pass membrane protein</topology>
    </subcellularLocation>
</comment>
<sequence length="531" mass="58771">MARGKAKKPSHRLLPSFGTHLNAYFVPLVPTAELQTFAFIKPGTVIWKVWPAVLVQTALSAVIVYLAENAILDLSIDSVMLTVMGVVIGFVISYRASSGYDRYWMGRTAWSDVVRNSRTISRLIWYHVPPRLAPPKDADIRISMQEAELVLEEKKIALDLVQAYAISLKHHLRGEMGVYYEDLYELVWAVPHSVSESAELVASPSSMASLALPTIVEEVLPNSREGPALAPITVQPAAKIPPFIQFQVTKPTDRLLNGAYTQLDHSHNGIPHRMGTEPSQPLLPAKASARTRWSTELIPFETIFLHLFDLLLCREFESKAKKEIRRKARMSKHRPRVAGGGDNIPMEVLGCLSEWVATLDARSTVTGSPLGGLYGALQQFEASLTECEKILTTPLPFVYSVHLRHTVWLYLFFLPFQLARTFAWLTVLGVCCASFFYLGFLAAGDELEQPFGYDQNGESFSQDLDLDLFCKIIHDDIQHLMDSATPYSQLALNGGPVSQGRIAAGAVKELAGNESHTTSQVTSRPPSVAGL</sequence>
<evidence type="ECO:0000256" key="8">
    <source>
        <dbReference type="SAM" id="Phobius"/>
    </source>
</evidence>
<evidence type="ECO:0000256" key="6">
    <source>
        <dbReference type="ARBA" id="ARBA00023065"/>
    </source>
</evidence>
<feature type="transmembrane region" description="Helical" evidence="8">
    <location>
        <begin position="422"/>
        <end position="443"/>
    </location>
</feature>
<dbReference type="PANTHER" id="PTHR33281">
    <property type="entry name" value="UPF0187 PROTEIN YNEE"/>
    <property type="match status" value="1"/>
</dbReference>
<evidence type="ECO:0000256" key="1">
    <source>
        <dbReference type="ARBA" id="ARBA00004651"/>
    </source>
</evidence>
<feature type="transmembrane region" description="Helical" evidence="8">
    <location>
        <begin position="79"/>
        <end position="97"/>
    </location>
</feature>
<organism evidence="9 10">
    <name type="scientific">Dacryopinax primogenitus (strain DJM 731)</name>
    <name type="common">Brown rot fungus</name>
    <dbReference type="NCBI Taxonomy" id="1858805"/>
    <lineage>
        <taxon>Eukaryota</taxon>
        <taxon>Fungi</taxon>
        <taxon>Dikarya</taxon>
        <taxon>Basidiomycota</taxon>
        <taxon>Agaricomycotina</taxon>
        <taxon>Dacrymycetes</taxon>
        <taxon>Dacrymycetales</taxon>
        <taxon>Dacrymycetaceae</taxon>
        <taxon>Dacryopinax</taxon>
    </lineage>
</organism>
<dbReference type="OrthoDB" id="1368at2759"/>
<dbReference type="InterPro" id="IPR044669">
    <property type="entry name" value="YneE/VCCN1/2-like"/>
</dbReference>
<dbReference type="GeneID" id="63685407"/>
<keyword evidence="3" id="KW-1003">Cell membrane</keyword>
<dbReference type="Pfam" id="PF25539">
    <property type="entry name" value="Bestrophin_2"/>
    <property type="match status" value="2"/>
</dbReference>
<dbReference type="STRING" id="1858805.M5G8R4"/>
<keyword evidence="5 8" id="KW-1133">Transmembrane helix</keyword>
<dbReference type="AlphaFoldDB" id="M5G8R4"/>
<dbReference type="HOGENOM" id="CLU_029790_6_1_1"/>
<evidence type="ECO:0000256" key="2">
    <source>
        <dbReference type="ARBA" id="ARBA00022448"/>
    </source>
</evidence>
<accession>M5G8R4</accession>
<dbReference type="OMA" id="GYDRYWT"/>
<keyword evidence="6" id="KW-0406">Ion transport</keyword>
<reference evidence="9 10" key="1">
    <citation type="journal article" date="2012" name="Science">
        <title>The Paleozoic origin of enzymatic lignin decomposition reconstructed from 31 fungal genomes.</title>
        <authorList>
            <person name="Floudas D."/>
            <person name="Binder M."/>
            <person name="Riley R."/>
            <person name="Barry K."/>
            <person name="Blanchette R.A."/>
            <person name="Henrissat B."/>
            <person name="Martinez A.T."/>
            <person name="Otillar R."/>
            <person name="Spatafora J.W."/>
            <person name="Yadav J.S."/>
            <person name="Aerts A."/>
            <person name="Benoit I."/>
            <person name="Boyd A."/>
            <person name="Carlson A."/>
            <person name="Copeland A."/>
            <person name="Coutinho P.M."/>
            <person name="de Vries R.P."/>
            <person name="Ferreira P."/>
            <person name="Findley K."/>
            <person name="Foster B."/>
            <person name="Gaskell J."/>
            <person name="Glotzer D."/>
            <person name="Gorecki P."/>
            <person name="Heitman J."/>
            <person name="Hesse C."/>
            <person name="Hori C."/>
            <person name="Igarashi K."/>
            <person name="Jurgens J.A."/>
            <person name="Kallen N."/>
            <person name="Kersten P."/>
            <person name="Kohler A."/>
            <person name="Kuees U."/>
            <person name="Kumar T.K.A."/>
            <person name="Kuo A."/>
            <person name="LaButti K."/>
            <person name="Larrondo L.F."/>
            <person name="Lindquist E."/>
            <person name="Ling A."/>
            <person name="Lombard V."/>
            <person name="Lucas S."/>
            <person name="Lundell T."/>
            <person name="Martin R."/>
            <person name="McLaughlin D.J."/>
            <person name="Morgenstern I."/>
            <person name="Morin E."/>
            <person name="Murat C."/>
            <person name="Nagy L.G."/>
            <person name="Nolan M."/>
            <person name="Ohm R.A."/>
            <person name="Patyshakuliyeva A."/>
            <person name="Rokas A."/>
            <person name="Ruiz-Duenas F.J."/>
            <person name="Sabat G."/>
            <person name="Salamov A."/>
            <person name="Samejima M."/>
            <person name="Schmutz J."/>
            <person name="Slot J.C."/>
            <person name="St John F."/>
            <person name="Stenlid J."/>
            <person name="Sun H."/>
            <person name="Sun S."/>
            <person name="Syed K."/>
            <person name="Tsang A."/>
            <person name="Wiebenga A."/>
            <person name="Young D."/>
            <person name="Pisabarro A."/>
            <person name="Eastwood D.C."/>
            <person name="Martin F."/>
            <person name="Cullen D."/>
            <person name="Grigoriev I.V."/>
            <person name="Hibbett D.S."/>
        </authorList>
    </citation>
    <scope>NUCLEOTIDE SEQUENCE [LARGE SCALE GENOMIC DNA]</scope>
    <source>
        <strain evidence="9 10">DJM-731 SS1</strain>
    </source>
</reference>
<protein>
    <submittedName>
        <fullName evidence="9">UPF0187-domain-containing protein</fullName>
    </submittedName>
</protein>
<dbReference type="PANTHER" id="PTHR33281:SF19">
    <property type="entry name" value="VOLTAGE-DEPENDENT ANION CHANNEL-FORMING PROTEIN YNEE"/>
    <property type="match status" value="1"/>
</dbReference>
<evidence type="ECO:0000313" key="10">
    <source>
        <dbReference type="Proteomes" id="UP000030653"/>
    </source>
</evidence>
<keyword evidence="7 8" id="KW-0472">Membrane</keyword>
<evidence type="ECO:0000256" key="3">
    <source>
        <dbReference type="ARBA" id="ARBA00022475"/>
    </source>
</evidence>
<name>M5G8R4_DACPD</name>
<proteinExistence type="predicted"/>
<evidence type="ECO:0000256" key="7">
    <source>
        <dbReference type="ARBA" id="ARBA00023136"/>
    </source>
</evidence>
<dbReference type="EMBL" id="JH795867">
    <property type="protein sequence ID" value="EJU00158.1"/>
    <property type="molecule type" value="Genomic_DNA"/>
</dbReference>
<dbReference type="GO" id="GO:0005886">
    <property type="term" value="C:plasma membrane"/>
    <property type="evidence" value="ECO:0007669"/>
    <property type="project" value="UniProtKB-SubCell"/>
</dbReference>
<dbReference type="Proteomes" id="UP000030653">
    <property type="component" value="Unassembled WGS sequence"/>
</dbReference>
<keyword evidence="2" id="KW-0813">Transport</keyword>
<evidence type="ECO:0000256" key="4">
    <source>
        <dbReference type="ARBA" id="ARBA00022692"/>
    </source>
</evidence>
<evidence type="ECO:0000313" key="9">
    <source>
        <dbReference type="EMBL" id="EJU00158.1"/>
    </source>
</evidence>
<feature type="transmembrane region" description="Helical" evidence="8">
    <location>
        <begin position="49"/>
        <end position="67"/>
    </location>
</feature>